<sequence>MYTVIDLKRNVRGAISLIGGGASKDGTYSDEDCRNILDMLNDPKDETEISHRNRVPLRIRDFR</sequence>
<organism evidence="1 2">
    <name type="scientific">Bifidobacterium moukalabense DSM 27321</name>
    <dbReference type="NCBI Taxonomy" id="1435051"/>
    <lineage>
        <taxon>Bacteria</taxon>
        <taxon>Bacillati</taxon>
        <taxon>Actinomycetota</taxon>
        <taxon>Actinomycetes</taxon>
        <taxon>Bifidobacteriales</taxon>
        <taxon>Bifidobacteriaceae</taxon>
        <taxon>Bifidobacterium</taxon>
    </lineage>
</organism>
<dbReference type="Proteomes" id="UP000019155">
    <property type="component" value="Unassembled WGS sequence"/>
</dbReference>
<accession>W4NAE0</accession>
<evidence type="ECO:0000313" key="2">
    <source>
        <dbReference type="Proteomes" id="UP000019155"/>
    </source>
</evidence>
<reference evidence="1 2" key="1">
    <citation type="journal article" date="2014" name="Genome Announc.">
        <title>The Genome Sequence of Bifidobacterium moukalabense DSM 27321 Highlights the Close Phylogenetic Relatedness with the Bifidobacterium dentium Taxon.</title>
        <authorList>
            <person name="Lugli G.A."/>
            <person name="Duranti S."/>
            <person name="Milani C."/>
            <person name="Turroni F."/>
            <person name="Viappiani A."/>
            <person name="Mangifesta M."/>
            <person name="van Sinderen D."/>
            <person name="Ventura M."/>
        </authorList>
    </citation>
    <scope>NUCLEOTIDE SEQUENCE [LARGE SCALE GENOMIC DNA]</scope>
    <source>
        <strain evidence="1 2">DSM 27321</strain>
    </source>
</reference>
<dbReference type="AlphaFoldDB" id="W4NAE0"/>
<dbReference type="RefSeq" id="WP_137648314.1">
    <property type="nucleotide sequence ID" value="NZ_AZMV01000001.1"/>
</dbReference>
<evidence type="ECO:0000313" key="1">
    <source>
        <dbReference type="EMBL" id="ETY72027.1"/>
    </source>
</evidence>
<name>W4NAE0_9BIFI</name>
<comment type="caution">
    <text evidence="1">The sequence shown here is derived from an EMBL/GenBank/DDBJ whole genome shotgun (WGS) entry which is preliminary data.</text>
</comment>
<gene>
    <name evidence="1" type="ORF">BMOU_0028</name>
</gene>
<dbReference type="PATRIC" id="fig|1435051.3.peg.27"/>
<protein>
    <submittedName>
        <fullName evidence="1">Uncharacterized protein</fullName>
    </submittedName>
</protein>
<keyword evidence="2" id="KW-1185">Reference proteome</keyword>
<proteinExistence type="predicted"/>
<dbReference type="EMBL" id="AZMV01000001">
    <property type="protein sequence ID" value="ETY72027.1"/>
    <property type="molecule type" value="Genomic_DNA"/>
</dbReference>